<keyword evidence="5" id="KW-1185">Reference proteome</keyword>
<keyword evidence="1" id="KW-0808">Transferase</keyword>
<feature type="compositionally biased region" description="Low complexity" evidence="2">
    <location>
        <begin position="430"/>
        <end position="441"/>
    </location>
</feature>
<evidence type="ECO:0000256" key="2">
    <source>
        <dbReference type="SAM" id="MobiDB-lite"/>
    </source>
</evidence>
<feature type="compositionally biased region" description="Polar residues" evidence="2">
    <location>
        <begin position="454"/>
        <end position="465"/>
    </location>
</feature>
<dbReference type="GO" id="GO:0005524">
    <property type="term" value="F:ATP binding"/>
    <property type="evidence" value="ECO:0007669"/>
    <property type="project" value="UniProtKB-UniRule"/>
</dbReference>
<dbReference type="SUPFAM" id="SSF56104">
    <property type="entry name" value="SAICAR synthase-like"/>
    <property type="match status" value="1"/>
</dbReference>
<dbReference type="Gene3D" id="3.30.800.10">
    <property type="entry name" value="Phosphatidylinositol Phosphate Kinase II Beta"/>
    <property type="match status" value="1"/>
</dbReference>
<feature type="domain" description="PIPK" evidence="3">
    <location>
        <begin position="21"/>
        <end position="438"/>
    </location>
</feature>
<name>A0A3P8WC74_CYNSE</name>
<dbReference type="GeneTree" id="ENSGT00940000158633"/>
<dbReference type="GO" id="GO:0005886">
    <property type="term" value="C:plasma membrane"/>
    <property type="evidence" value="ECO:0007669"/>
    <property type="project" value="TreeGrafter"/>
</dbReference>
<dbReference type="AlphaFoldDB" id="A0A3P8WC74"/>
<dbReference type="Proteomes" id="UP000265120">
    <property type="component" value="Chromosome Z"/>
</dbReference>
<organism evidence="4 5">
    <name type="scientific">Cynoglossus semilaevis</name>
    <name type="common">Tongue sole</name>
    <dbReference type="NCBI Taxonomy" id="244447"/>
    <lineage>
        <taxon>Eukaryota</taxon>
        <taxon>Metazoa</taxon>
        <taxon>Chordata</taxon>
        <taxon>Craniata</taxon>
        <taxon>Vertebrata</taxon>
        <taxon>Euteleostomi</taxon>
        <taxon>Actinopterygii</taxon>
        <taxon>Neopterygii</taxon>
        <taxon>Teleostei</taxon>
        <taxon>Neoteleostei</taxon>
        <taxon>Acanthomorphata</taxon>
        <taxon>Carangaria</taxon>
        <taxon>Pleuronectiformes</taxon>
        <taxon>Pleuronectoidei</taxon>
        <taxon>Cynoglossidae</taxon>
        <taxon>Cynoglossinae</taxon>
        <taxon>Cynoglossus</taxon>
    </lineage>
</organism>
<dbReference type="InterPro" id="IPR023610">
    <property type="entry name" value="PInositol-4/5-P-5/4-kinase"/>
</dbReference>
<dbReference type="InterPro" id="IPR002498">
    <property type="entry name" value="PInositol-4-P-4/5-kinase_core"/>
</dbReference>
<keyword evidence="1" id="KW-0418">Kinase</keyword>
<feature type="region of interest" description="Disordered" evidence="2">
    <location>
        <begin position="429"/>
        <end position="465"/>
    </location>
</feature>
<dbReference type="InParanoid" id="A0A3P8WC74"/>
<dbReference type="InterPro" id="IPR027484">
    <property type="entry name" value="PInositol-4-P-5-kinase_N"/>
</dbReference>
<dbReference type="Pfam" id="PF01504">
    <property type="entry name" value="PIP5K"/>
    <property type="match status" value="1"/>
</dbReference>
<dbReference type="Gene3D" id="3.30.810.10">
    <property type="entry name" value="2-Layer Sandwich"/>
    <property type="match status" value="1"/>
</dbReference>
<dbReference type="GO" id="GO:0016308">
    <property type="term" value="F:1-phosphatidylinositol-4-phosphate 5-kinase activity"/>
    <property type="evidence" value="ECO:0007669"/>
    <property type="project" value="TreeGrafter"/>
</dbReference>
<dbReference type="SMART" id="SM00330">
    <property type="entry name" value="PIPKc"/>
    <property type="match status" value="1"/>
</dbReference>
<evidence type="ECO:0000256" key="1">
    <source>
        <dbReference type="PROSITE-ProRule" id="PRU00781"/>
    </source>
</evidence>
<dbReference type="PANTHER" id="PTHR23086">
    <property type="entry name" value="PHOSPHATIDYLINOSITOL-4-PHOSPHATE 5-KINASE"/>
    <property type="match status" value="1"/>
</dbReference>
<proteinExistence type="predicted"/>
<sequence length="480" mass="55165">MVGRKRAPASSRRAEWWRLRQRWRMIGVFEIDPEHEFYQLTTTIKEGMQHVIQTCVDGEPQDTLTEEHFNAVETQTHSGFEVQTFAGPVFAKLRSQLDITAEEYMNSLCLSGHYLQFISNSKSKADFFVTNDKRFFLKTQSRREIRFLLSNLQAYTKHLEKYPHSLMVRFFGVHKIVIPNQLEKYFIVMQSIFYPDERINIRYDVKGCEVGRWTNPDTKGKQIIKVLKDNNFEGQHIILGQEKPWFVEQVKQDATFLRELNVLDYSLLLACQPLHQDELEGKHSLADIVIRATKSLELDASPTESHPPTVPLLGKSQVVPNCPEGGSGSTGAWAGEGGEEIPLQEIELTPMETRSDSVLQDFKEHHHRLLPNCKNSIHVIDGPDKRYFVGIIDIFTVYNWKKKIENLWKSVRFPGRAFSTVRPTKYCRGSSLSLSSSPSSSTCSITQDKVFDSRNPTPESSYNHSWHQVHNTSGLHCHSH</sequence>
<reference evidence="4 5" key="1">
    <citation type="journal article" date="2014" name="Nat. Genet.">
        <title>Whole-genome sequence of a flatfish provides insights into ZW sex chromosome evolution and adaptation to a benthic lifestyle.</title>
        <authorList>
            <person name="Chen S."/>
            <person name="Zhang G."/>
            <person name="Shao C."/>
            <person name="Huang Q."/>
            <person name="Liu G."/>
            <person name="Zhang P."/>
            <person name="Song W."/>
            <person name="An N."/>
            <person name="Chalopin D."/>
            <person name="Volff J.N."/>
            <person name="Hong Y."/>
            <person name="Li Q."/>
            <person name="Sha Z."/>
            <person name="Zhou H."/>
            <person name="Xie M."/>
            <person name="Yu Q."/>
            <person name="Liu Y."/>
            <person name="Xiang H."/>
            <person name="Wang N."/>
            <person name="Wu K."/>
            <person name="Yang C."/>
            <person name="Zhou Q."/>
            <person name="Liao X."/>
            <person name="Yang L."/>
            <person name="Hu Q."/>
            <person name="Zhang J."/>
            <person name="Meng L."/>
            <person name="Jin L."/>
            <person name="Tian Y."/>
            <person name="Lian J."/>
            <person name="Yang J."/>
            <person name="Miao G."/>
            <person name="Liu S."/>
            <person name="Liang Z."/>
            <person name="Yan F."/>
            <person name="Li Y."/>
            <person name="Sun B."/>
            <person name="Zhang H."/>
            <person name="Zhang J."/>
            <person name="Zhu Y."/>
            <person name="Du M."/>
            <person name="Zhao Y."/>
            <person name="Schartl M."/>
            <person name="Tang Q."/>
            <person name="Wang J."/>
        </authorList>
    </citation>
    <scope>NUCLEOTIDE SEQUENCE</scope>
</reference>
<dbReference type="STRING" id="244447.ENSCSEP00000025058"/>
<dbReference type="PANTHER" id="PTHR23086:SF46">
    <property type="entry name" value="PHOSPHATIDYLINOSITOL 4-PHOSPHATE 5-KINASE-LIKE PROTEIN 1"/>
    <property type="match status" value="1"/>
</dbReference>
<dbReference type="InterPro" id="IPR027483">
    <property type="entry name" value="PInositol-4-P-4/5-kinase_C_sf"/>
</dbReference>
<dbReference type="GO" id="GO:0046854">
    <property type="term" value="P:phosphatidylinositol phosphate biosynthetic process"/>
    <property type="evidence" value="ECO:0007669"/>
    <property type="project" value="TreeGrafter"/>
</dbReference>
<dbReference type="PROSITE" id="PS51455">
    <property type="entry name" value="PIPK"/>
    <property type="match status" value="1"/>
</dbReference>
<evidence type="ECO:0000313" key="4">
    <source>
        <dbReference type="Ensembl" id="ENSCSEP00000025058.1"/>
    </source>
</evidence>
<keyword evidence="1" id="KW-0067">ATP-binding</keyword>
<evidence type="ECO:0000313" key="5">
    <source>
        <dbReference type="Proteomes" id="UP000265120"/>
    </source>
</evidence>
<reference evidence="4" key="2">
    <citation type="submission" date="2025-08" db="UniProtKB">
        <authorList>
            <consortium name="Ensembl"/>
        </authorList>
    </citation>
    <scope>IDENTIFICATION</scope>
</reference>
<evidence type="ECO:0000259" key="3">
    <source>
        <dbReference type="PROSITE" id="PS51455"/>
    </source>
</evidence>
<reference evidence="4" key="3">
    <citation type="submission" date="2025-09" db="UniProtKB">
        <authorList>
            <consortium name="Ensembl"/>
        </authorList>
    </citation>
    <scope>IDENTIFICATION</scope>
</reference>
<dbReference type="OMA" id="QEFHEHH"/>
<protein>
    <submittedName>
        <fullName evidence="4">Phosphatidylinositol-4-phosphate 5-kinase like 1</fullName>
    </submittedName>
</protein>
<keyword evidence="1" id="KW-0547">Nucleotide-binding</keyword>
<dbReference type="Ensembl" id="ENSCSET00000025390.1">
    <property type="protein sequence ID" value="ENSCSEP00000025058.1"/>
    <property type="gene ID" value="ENSCSEG00000016005.1"/>
</dbReference>
<accession>A0A3P8WC74</accession>